<organism evidence="1 2">
    <name type="scientific">Phytophthora cactorum</name>
    <dbReference type="NCBI Taxonomy" id="29920"/>
    <lineage>
        <taxon>Eukaryota</taxon>
        <taxon>Sar</taxon>
        <taxon>Stramenopiles</taxon>
        <taxon>Oomycota</taxon>
        <taxon>Peronosporomycetes</taxon>
        <taxon>Peronosporales</taxon>
        <taxon>Peronosporaceae</taxon>
        <taxon>Phytophthora</taxon>
    </lineage>
</organism>
<reference evidence="1" key="1">
    <citation type="submission" date="2021-01" db="EMBL/GenBank/DDBJ databases">
        <title>Phytophthora aleatoria, a newly-described species from Pinus radiata is distinct from Phytophthora cactorum isolates based on comparative genomics.</title>
        <authorList>
            <person name="Mcdougal R."/>
            <person name="Panda P."/>
            <person name="Williams N."/>
            <person name="Studholme D.J."/>
        </authorList>
    </citation>
    <scope>NUCLEOTIDE SEQUENCE</scope>
    <source>
        <strain evidence="1">NZFS 3830</strain>
    </source>
</reference>
<sequence>MTGLTRQVTRLGEVQTERLVAVHYEIGTEYQMEGVDGYGSSVDQIEDGWSPRTTMMQEEGKKDMRAKELPAAKRKRTVVNFSGLAEADRYNYN</sequence>
<comment type="caution">
    <text evidence="1">The sequence shown here is derived from an EMBL/GenBank/DDBJ whole genome shotgun (WGS) entry which is preliminary data.</text>
</comment>
<dbReference type="EMBL" id="JAENGZ010000133">
    <property type="protein sequence ID" value="KAG6967877.1"/>
    <property type="molecule type" value="Genomic_DNA"/>
</dbReference>
<evidence type="ECO:0000313" key="1">
    <source>
        <dbReference type="EMBL" id="KAG6967877.1"/>
    </source>
</evidence>
<dbReference type="Proteomes" id="UP000688947">
    <property type="component" value="Unassembled WGS sequence"/>
</dbReference>
<protein>
    <submittedName>
        <fullName evidence="1">Uncharacterized protein</fullName>
    </submittedName>
</protein>
<evidence type="ECO:0000313" key="2">
    <source>
        <dbReference type="Proteomes" id="UP000688947"/>
    </source>
</evidence>
<dbReference type="AlphaFoldDB" id="A0A8T1UPU9"/>
<dbReference type="OrthoDB" id="10313141at2759"/>
<proteinExistence type="predicted"/>
<accession>A0A8T1UPU9</accession>
<name>A0A8T1UPU9_9STRA</name>
<gene>
    <name evidence="1" type="ORF">JG687_00004045</name>
</gene>
<dbReference type="VEuPathDB" id="FungiDB:PC110_g1323"/>